<evidence type="ECO:0000313" key="4">
    <source>
        <dbReference type="Proteomes" id="UP000788993"/>
    </source>
</evidence>
<organism evidence="3 4">
    <name type="scientific">Ogataea polymorpha</name>
    <dbReference type="NCBI Taxonomy" id="460523"/>
    <lineage>
        <taxon>Eukaryota</taxon>
        <taxon>Fungi</taxon>
        <taxon>Dikarya</taxon>
        <taxon>Ascomycota</taxon>
        <taxon>Saccharomycotina</taxon>
        <taxon>Pichiomycetes</taxon>
        <taxon>Pichiales</taxon>
        <taxon>Pichiaceae</taxon>
        <taxon>Ogataea</taxon>
    </lineage>
</organism>
<dbReference type="AlphaFoldDB" id="A0A1B7SJC9"/>
<feature type="transmembrane region" description="Helical" evidence="2">
    <location>
        <begin position="6"/>
        <end position="24"/>
    </location>
</feature>
<feature type="transmembrane region" description="Helical" evidence="2">
    <location>
        <begin position="29"/>
        <end position="47"/>
    </location>
</feature>
<dbReference type="RefSeq" id="XP_018211529.1">
    <property type="nucleotide sequence ID" value="XM_018357373.1"/>
</dbReference>
<sequence length="235" mass="26767">MVSVLYPFWLVYALVQFVLVRPVATAAQILFYGIVQVPAGIFQWVFGVDITRLDYAKLRYVLDIVRILYQFLSVAILFGLFVGTVNGLALCLVRYFLTFRQPAIRLFGSSKPVIKQEEEEFKPLLNTEWGLEPIKTEDINPLSEPTSSAQLFDHSQHQIRERHLSAYYDDDDGYGTVRGESSPKPTHQSRISSRFSSLRSDSLFNTSHHHSESGTDTTVDSDRSELNIIKEEDLS</sequence>
<feature type="compositionally biased region" description="Low complexity" evidence="1">
    <location>
        <begin position="189"/>
        <end position="204"/>
    </location>
</feature>
<gene>
    <name evidence="3" type="ORF">OGATHE_004824</name>
</gene>
<feature type="compositionally biased region" description="Basic and acidic residues" evidence="1">
    <location>
        <begin position="220"/>
        <end position="235"/>
    </location>
</feature>
<dbReference type="Proteomes" id="UP000788993">
    <property type="component" value="Unassembled WGS sequence"/>
</dbReference>
<keyword evidence="2" id="KW-0472">Membrane</keyword>
<evidence type="ECO:0000256" key="1">
    <source>
        <dbReference type="SAM" id="MobiDB-lite"/>
    </source>
</evidence>
<keyword evidence="2" id="KW-1133">Transmembrane helix</keyword>
<protein>
    <submittedName>
        <fullName evidence="3">Uncharacterized protein</fullName>
    </submittedName>
</protein>
<reference evidence="3" key="1">
    <citation type="journal article" date="2021" name="Open Biol.">
        <title>Shared evolutionary footprints suggest mitochondrial oxidative damage underlies multiple complex I losses in fungi.</title>
        <authorList>
            <person name="Schikora-Tamarit M.A."/>
            <person name="Marcet-Houben M."/>
            <person name="Nosek J."/>
            <person name="Gabaldon T."/>
        </authorList>
    </citation>
    <scope>NUCLEOTIDE SEQUENCE</scope>
    <source>
        <strain evidence="3">NCAIM Y.01608</strain>
    </source>
</reference>
<name>A0A1B7SJC9_9ASCO</name>
<keyword evidence="4" id="KW-1185">Reference proteome</keyword>
<proteinExistence type="predicted"/>
<feature type="region of interest" description="Disordered" evidence="1">
    <location>
        <begin position="168"/>
        <end position="235"/>
    </location>
</feature>
<dbReference type="EMBL" id="JAEUBD010001266">
    <property type="protein sequence ID" value="KAH3663248.1"/>
    <property type="molecule type" value="Genomic_DNA"/>
</dbReference>
<feature type="transmembrane region" description="Helical" evidence="2">
    <location>
        <begin position="67"/>
        <end position="97"/>
    </location>
</feature>
<evidence type="ECO:0000313" key="3">
    <source>
        <dbReference type="EMBL" id="KAH3663248.1"/>
    </source>
</evidence>
<keyword evidence="2" id="KW-0812">Transmembrane</keyword>
<comment type="caution">
    <text evidence="3">The sequence shown here is derived from an EMBL/GenBank/DDBJ whole genome shotgun (WGS) entry which is preliminary data.</text>
</comment>
<reference evidence="3" key="2">
    <citation type="submission" date="2021-01" db="EMBL/GenBank/DDBJ databases">
        <authorList>
            <person name="Schikora-Tamarit M.A."/>
        </authorList>
    </citation>
    <scope>NUCLEOTIDE SEQUENCE</scope>
    <source>
        <strain evidence="3">NCAIM Y.01608</strain>
    </source>
</reference>
<accession>A0A1B7SJC9</accession>
<evidence type="ECO:0000256" key="2">
    <source>
        <dbReference type="SAM" id="Phobius"/>
    </source>
</evidence>